<evidence type="ECO:0000256" key="3">
    <source>
        <dbReference type="ARBA" id="ARBA00023125"/>
    </source>
</evidence>
<dbReference type="PANTHER" id="PTHR30408">
    <property type="entry name" value="TYPE-1 RESTRICTION ENZYME ECOKI SPECIFICITY PROTEIN"/>
    <property type="match status" value="1"/>
</dbReference>
<sequence length="409" mass="46209">MSEWKNAFLSEVAEITMGQSPASSDCNEYGEGLPFYQGNAEFGYMYPIPKRYCVKPKKVAEAGDILISVRAPVGDVNIAQEMSAIGRGLSAIRPTNVEKMFLFYFLQHFKPKWATLQQGSTFEAINKNDLSNLEIPTPPLREQRKIAAILSSVDEAIEKTEAIIEQTEKVKKGLMQQLLTKGIGHTKFKKTEIGEIPEAWAVEELSNLTLKIQDGNYGNDYPKENEFLSQGVPFLTSAAIGNTNSIDHKKVKYISFEKHELLRKAHIKTKDILFTNRGANVGAVAIVSERYNNANIGPQLTLIRSNPDRVHYVYLYYYFQTSYIKKEIRKHDSGSAMNFFSIGTTKKFKIVVPPLEEQLKISEVLQTIDKKIIMEKRKLSELQDIKAGLMQVLLTGKVRVKVDNEVMSQ</sequence>
<dbReference type="RefSeq" id="WP_302010001.1">
    <property type="nucleotide sequence ID" value="NZ_JAMOGB010000005.1"/>
</dbReference>
<dbReference type="InterPro" id="IPR000055">
    <property type="entry name" value="Restrct_endonuc_typeI_TRD"/>
</dbReference>
<reference evidence="5" key="1">
    <citation type="submission" date="2022-05" db="EMBL/GenBank/DDBJ databases">
        <title>Genome-based reclassification of Anoxybacillus salavatliensis Cihan et al. as a later heterotypic synonym of Anoxybacillus gonensis Belduz et al. 2003.</title>
        <authorList>
            <person name="Inan Bektas K."/>
            <person name="Guler H.I."/>
            <person name="Belduz A.O."/>
            <person name="Canakci S."/>
        </authorList>
    </citation>
    <scope>NUCLEOTIDE SEQUENCE</scope>
    <source>
        <strain evidence="5">NCIMB 13933</strain>
    </source>
</reference>
<comment type="caution">
    <text evidence="5">The sequence shown here is derived from an EMBL/GenBank/DDBJ whole genome shotgun (WGS) entry which is preliminary data.</text>
</comment>
<proteinExistence type="inferred from homology"/>
<evidence type="ECO:0000313" key="6">
    <source>
        <dbReference type="Proteomes" id="UP001176117"/>
    </source>
</evidence>
<keyword evidence="5" id="KW-0255">Endonuclease</keyword>
<dbReference type="PANTHER" id="PTHR30408:SF12">
    <property type="entry name" value="TYPE I RESTRICTION ENZYME MJAVIII SPECIFICITY SUBUNIT"/>
    <property type="match status" value="1"/>
</dbReference>
<dbReference type="Gene3D" id="3.90.220.20">
    <property type="entry name" value="DNA methylase specificity domains"/>
    <property type="match status" value="2"/>
</dbReference>
<evidence type="ECO:0000256" key="2">
    <source>
        <dbReference type="ARBA" id="ARBA00022747"/>
    </source>
</evidence>
<feature type="domain" description="Type I restriction modification DNA specificity" evidence="4">
    <location>
        <begin position="1"/>
        <end position="166"/>
    </location>
</feature>
<protein>
    <submittedName>
        <fullName evidence="5">Restriction endonuclease subunit S</fullName>
    </submittedName>
</protein>
<accession>A0AAW7TGG6</accession>
<dbReference type="Gene3D" id="1.10.287.1120">
    <property type="entry name" value="Bipartite methylase S protein"/>
    <property type="match status" value="1"/>
</dbReference>
<dbReference type="InterPro" id="IPR052021">
    <property type="entry name" value="Type-I_RS_S_subunit"/>
</dbReference>
<evidence type="ECO:0000259" key="4">
    <source>
        <dbReference type="Pfam" id="PF01420"/>
    </source>
</evidence>
<keyword evidence="5" id="KW-0378">Hydrolase</keyword>
<dbReference type="GO" id="GO:0003677">
    <property type="term" value="F:DNA binding"/>
    <property type="evidence" value="ECO:0007669"/>
    <property type="project" value="UniProtKB-KW"/>
</dbReference>
<dbReference type="Pfam" id="PF01420">
    <property type="entry name" value="Methylase_S"/>
    <property type="match status" value="2"/>
</dbReference>
<comment type="similarity">
    <text evidence="1">Belongs to the type-I restriction system S methylase family.</text>
</comment>
<dbReference type="GO" id="GO:0004519">
    <property type="term" value="F:endonuclease activity"/>
    <property type="evidence" value="ECO:0007669"/>
    <property type="project" value="UniProtKB-KW"/>
</dbReference>
<dbReference type="CDD" id="cd17245">
    <property type="entry name" value="RMtype1_S_TteMORF1547P-TRD2-CR2_Aco12261I-TRD1-CR1_like"/>
    <property type="match status" value="1"/>
</dbReference>
<gene>
    <name evidence="5" type="ORF">NBU54_07010</name>
</gene>
<dbReference type="AlphaFoldDB" id="A0AAW7TGG6"/>
<dbReference type="SUPFAM" id="SSF116734">
    <property type="entry name" value="DNA methylase specificity domain"/>
    <property type="match status" value="2"/>
</dbReference>
<keyword evidence="2" id="KW-0680">Restriction system</keyword>
<name>A0AAW7TGG6_9BACL</name>
<organism evidence="5 6">
    <name type="scientific">Anoxybacillus gonensis</name>
    <dbReference type="NCBI Taxonomy" id="198467"/>
    <lineage>
        <taxon>Bacteria</taxon>
        <taxon>Bacillati</taxon>
        <taxon>Bacillota</taxon>
        <taxon>Bacilli</taxon>
        <taxon>Bacillales</taxon>
        <taxon>Anoxybacillaceae</taxon>
        <taxon>Anoxybacillus</taxon>
    </lineage>
</organism>
<keyword evidence="3" id="KW-0238">DNA-binding</keyword>
<dbReference type="Proteomes" id="UP001176117">
    <property type="component" value="Unassembled WGS sequence"/>
</dbReference>
<dbReference type="GO" id="GO:0009307">
    <property type="term" value="P:DNA restriction-modification system"/>
    <property type="evidence" value="ECO:0007669"/>
    <property type="project" value="UniProtKB-KW"/>
</dbReference>
<evidence type="ECO:0000256" key="1">
    <source>
        <dbReference type="ARBA" id="ARBA00010923"/>
    </source>
</evidence>
<dbReference type="EMBL" id="JAMOGB010000005">
    <property type="protein sequence ID" value="MDO0877410.1"/>
    <property type="molecule type" value="Genomic_DNA"/>
</dbReference>
<keyword evidence="5" id="KW-0540">Nuclease</keyword>
<keyword evidence="6" id="KW-1185">Reference proteome</keyword>
<evidence type="ECO:0000313" key="5">
    <source>
        <dbReference type="EMBL" id="MDO0877410.1"/>
    </source>
</evidence>
<feature type="domain" description="Type I restriction modification DNA specificity" evidence="4">
    <location>
        <begin position="220"/>
        <end position="383"/>
    </location>
</feature>
<dbReference type="InterPro" id="IPR044946">
    <property type="entry name" value="Restrct_endonuc_typeI_TRD_sf"/>
</dbReference>